<dbReference type="Proteomes" id="UP000016662">
    <property type="component" value="Unassembled WGS sequence"/>
</dbReference>
<dbReference type="HOGENOM" id="CLU_3092334_0_0_9"/>
<evidence type="ECO:0000313" key="1">
    <source>
        <dbReference type="EMBL" id="ERJ95102.1"/>
    </source>
</evidence>
<name>U2KS63_9FIRM</name>
<protein>
    <submittedName>
        <fullName evidence="1">Uncharacterized protein</fullName>
    </submittedName>
</protein>
<feature type="non-terminal residue" evidence="1">
    <location>
        <position position="1"/>
    </location>
</feature>
<proteinExistence type="predicted"/>
<sequence length="51" mass="5704">GTSEAGGGVLWNLLLNVKDLCENPSVTLRLPAPFSREPDLRSYNMRFTCTY</sequence>
<keyword evidence="2" id="KW-1185">Reference proteome</keyword>
<accession>U2KS63</accession>
<evidence type="ECO:0000313" key="2">
    <source>
        <dbReference type="Proteomes" id="UP000016662"/>
    </source>
</evidence>
<reference evidence="1 2" key="1">
    <citation type="submission" date="2013-07" db="EMBL/GenBank/DDBJ databases">
        <authorList>
            <person name="Weinstock G."/>
            <person name="Sodergren E."/>
            <person name="Wylie T."/>
            <person name="Fulton L."/>
            <person name="Fulton R."/>
            <person name="Fronick C."/>
            <person name="O'Laughlin M."/>
            <person name="Godfrey J."/>
            <person name="Miner T."/>
            <person name="Herter B."/>
            <person name="Appelbaum E."/>
            <person name="Cordes M."/>
            <person name="Lek S."/>
            <person name="Wollam A."/>
            <person name="Pepin K.H."/>
            <person name="Palsikar V.B."/>
            <person name="Mitreva M."/>
            <person name="Wilson R.K."/>
        </authorList>
    </citation>
    <scope>NUCLEOTIDE SEQUENCE [LARGE SCALE GENOMIC DNA]</scope>
    <source>
        <strain evidence="1 2">ATCC 27760</strain>
    </source>
</reference>
<dbReference type="STRING" id="411473.RUMCAL_01706"/>
<organism evidence="1 2">
    <name type="scientific">Ruminococcus callidus ATCC 27760</name>
    <dbReference type="NCBI Taxonomy" id="411473"/>
    <lineage>
        <taxon>Bacteria</taxon>
        <taxon>Bacillati</taxon>
        <taxon>Bacillota</taxon>
        <taxon>Clostridia</taxon>
        <taxon>Eubacteriales</taxon>
        <taxon>Oscillospiraceae</taxon>
        <taxon>Ruminococcus</taxon>
    </lineage>
</organism>
<gene>
    <name evidence="1" type="ORF">RUMCAL_01706</name>
</gene>
<dbReference type="EMBL" id="AWVF01000217">
    <property type="protein sequence ID" value="ERJ95102.1"/>
    <property type="molecule type" value="Genomic_DNA"/>
</dbReference>
<comment type="caution">
    <text evidence="1">The sequence shown here is derived from an EMBL/GenBank/DDBJ whole genome shotgun (WGS) entry which is preliminary data.</text>
</comment>
<dbReference type="AlphaFoldDB" id="U2KS63"/>